<protein>
    <submittedName>
        <fullName evidence="1">Uncharacterized protein</fullName>
    </submittedName>
</protein>
<evidence type="ECO:0000313" key="1">
    <source>
        <dbReference type="EMBL" id="JAD25247.1"/>
    </source>
</evidence>
<dbReference type="AlphaFoldDB" id="A0A0A8YS85"/>
<reference evidence="1" key="2">
    <citation type="journal article" date="2015" name="Data Brief">
        <title>Shoot transcriptome of the giant reed, Arundo donax.</title>
        <authorList>
            <person name="Barrero R.A."/>
            <person name="Guerrero F.D."/>
            <person name="Moolhuijzen P."/>
            <person name="Goolsby J.A."/>
            <person name="Tidwell J."/>
            <person name="Bellgard S.E."/>
            <person name="Bellgard M.I."/>
        </authorList>
    </citation>
    <scope>NUCLEOTIDE SEQUENCE</scope>
    <source>
        <tissue evidence="1">Shoot tissue taken approximately 20 cm above the soil surface</tissue>
    </source>
</reference>
<dbReference type="EMBL" id="GBRH01272648">
    <property type="protein sequence ID" value="JAD25247.1"/>
    <property type="molecule type" value="Transcribed_RNA"/>
</dbReference>
<sequence length="19" mass="2175">MSKLWSMVTRRDPAASKLP</sequence>
<proteinExistence type="predicted"/>
<reference evidence="1" key="1">
    <citation type="submission" date="2014-09" db="EMBL/GenBank/DDBJ databases">
        <authorList>
            <person name="Magalhaes I.L.F."/>
            <person name="Oliveira U."/>
            <person name="Santos F.R."/>
            <person name="Vidigal T.H.D.A."/>
            <person name="Brescovit A.D."/>
            <person name="Santos A.J."/>
        </authorList>
    </citation>
    <scope>NUCLEOTIDE SEQUENCE</scope>
    <source>
        <tissue evidence="1">Shoot tissue taken approximately 20 cm above the soil surface</tissue>
    </source>
</reference>
<name>A0A0A8YS85_ARUDO</name>
<accession>A0A0A8YS85</accession>
<organism evidence="1">
    <name type="scientific">Arundo donax</name>
    <name type="common">Giant reed</name>
    <name type="synonym">Donax arundinaceus</name>
    <dbReference type="NCBI Taxonomy" id="35708"/>
    <lineage>
        <taxon>Eukaryota</taxon>
        <taxon>Viridiplantae</taxon>
        <taxon>Streptophyta</taxon>
        <taxon>Embryophyta</taxon>
        <taxon>Tracheophyta</taxon>
        <taxon>Spermatophyta</taxon>
        <taxon>Magnoliopsida</taxon>
        <taxon>Liliopsida</taxon>
        <taxon>Poales</taxon>
        <taxon>Poaceae</taxon>
        <taxon>PACMAD clade</taxon>
        <taxon>Arundinoideae</taxon>
        <taxon>Arundineae</taxon>
        <taxon>Arundo</taxon>
    </lineage>
</organism>